<feature type="non-terminal residue" evidence="2">
    <location>
        <position position="106"/>
    </location>
</feature>
<keyword evidence="1" id="KW-0732">Signal</keyword>
<organism evidence="2 3">
    <name type="scientific">Aduncisulcus paluster</name>
    <dbReference type="NCBI Taxonomy" id="2918883"/>
    <lineage>
        <taxon>Eukaryota</taxon>
        <taxon>Metamonada</taxon>
        <taxon>Carpediemonas-like organisms</taxon>
        <taxon>Aduncisulcus</taxon>
    </lineage>
</organism>
<reference evidence="2" key="1">
    <citation type="submission" date="2022-03" db="EMBL/GenBank/DDBJ databases">
        <title>Draft genome sequence of Aduncisulcus paluster, a free-living microaerophilic Fornicata.</title>
        <authorList>
            <person name="Yuyama I."/>
            <person name="Kume K."/>
            <person name="Tamura T."/>
            <person name="Inagaki Y."/>
            <person name="Hashimoto T."/>
        </authorList>
    </citation>
    <scope>NUCLEOTIDE SEQUENCE</scope>
    <source>
        <strain evidence="2">NY0171</strain>
    </source>
</reference>
<sequence length="106" mass="12136">MSVGRFKILFATMLLLLGIGVVSVSADNVIYLSSLEWPPYALAAMGYELKILFMPWKRTMRVVETDFMVAGYFPEYYSKERAEKYIFSKSYGCSPVSLLERKDNPV</sequence>
<dbReference type="SUPFAM" id="SSF53850">
    <property type="entry name" value="Periplasmic binding protein-like II"/>
    <property type="match status" value="1"/>
</dbReference>
<keyword evidence="3" id="KW-1185">Reference proteome</keyword>
<dbReference type="EMBL" id="BQXS01001282">
    <property type="protein sequence ID" value="GKT30413.1"/>
    <property type="molecule type" value="Genomic_DNA"/>
</dbReference>
<evidence type="ECO:0000313" key="2">
    <source>
        <dbReference type="EMBL" id="GKT30413.1"/>
    </source>
</evidence>
<gene>
    <name evidence="2" type="ORF">ADUPG1_001507</name>
</gene>
<comment type="caution">
    <text evidence="2">The sequence shown here is derived from an EMBL/GenBank/DDBJ whole genome shotgun (WGS) entry which is preliminary data.</text>
</comment>
<evidence type="ECO:0000313" key="3">
    <source>
        <dbReference type="Proteomes" id="UP001057375"/>
    </source>
</evidence>
<accession>A0ABQ5KCY0</accession>
<dbReference type="Proteomes" id="UP001057375">
    <property type="component" value="Unassembled WGS sequence"/>
</dbReference>
<evidence type="ECO:0000256" key="1">
    <source>
        <dbReference type="SAM" id="SignalP"/>
    </source>
</evidence>
<proteinExistence type="predicted"/>
<protein>
    <submittedName>
        <fullName evidence="2">Transporter substrate-binding domain-containing protein</fullName>
    </submittedName>
</protein>
<feature type="signal peptide" evidence="1">
    <location>
        <begin position="1"/>
        <end position="26"/>
    </location>
</feature>
<feature type="chain" id="PRO_5046105314" evidence="1">
    <location>
        <begin position="27"/>
        <end position="106"/>
    </location>
</feature>
<name>A0ABQ5KCY0_9EUKA</name>